<proteinExistence type="predicted"/>
<dbReference type="EMBL" id="JARYMX010000003">
    <property type="protein sequence ID" value="KAJ9555404.1"/>
    <property type="molecule type" value="Genomic_DNA"/>
</dbReference>
<organism evidence="1 2">
    <name type="scientific">Centaurea solstitialis</name>
    <name type="common">yellow star-thistle</name>
    <dbReference type="NCBI Taxonomy" id="347529"/>
    <lineage>
        <taxon>Eukaryota</taxon>
        <taxon>Viridiplantae</taxon>
        <taxon>Streptophyta</taxon>
        <taxon>Embryophyta</taxon>
        <taxon>Tracheophyta</taxon>
        <taxon>Spermatophyta</taxon>
        <taxon>Magnoliopsida</taxon>
        <taxon>eudicotyledons</taxon>
        <taxon>Gunneridae</taxon>
        <taxon>Pentapetalae</taxon>
        <taxon>asterids</taxon>
        <taxon>campanulids</taxon>
        <taxon>Asterales</taxon>
        <taxon>Asteraceae</taxon>
        <taxon>Carduoideae</taxon>
        <taxon>Cardueae</taxon>
        <taxon>Centaureinae</taxon>
        <taxon>Centaurea</taxon>
    </lineage>
</organism>
<gene>
    <name evidence="1" type="ORF">OSB04_010018</name>
</gene>
<sequence length="213" mass="24113">MVLVLWIIDRYGHMVVPRGYLGFLTKFFEVRSRWFNTPRLGTLVPTLITITTIQCVIRGVGVGRNVLDTVSILRVDNSEYYKDGVFNKWGGMLSNTVIKLMLENMSNRPRLDMTKKADGTRHITTNAGTRSGTLYGRFRAGSFTRSQINETNSSNIPRLYIKFADDMIYVKSMKEKHIVITADTRIPTHGVLNHLDCTSKNLGKNPKSAIPKT</sequence>
<dbReference type="Proteomes" id="UP001172457">
    <property type="component" value="Chromosome 3"/>
</dbReference>
<evidence type="ECO:0000313" key="1">
    <source>
        <dbReference type="EMBL" id="KAJ9555404.1"/>
    </source>
</evidence>
<reference evidence="1" key="1">
    <citation type="submission" date="2023-03" db="EMBL/GenBank/DDBJ databases">
        <title>Chromosome-scale reference genome and RAD-based genetic map of yellow starthistle (Centaurea solstitialis) reveal putative structural variation and QTLs associated with invader traits.</title>
        <authorList>
            <person name="Reatini B."/>
            <person name="Cang F.A."/>
            <person name="Jiang Q."/>
            <person name="Mckibben M.T.W."/>
            <person name="Barker M.S."/>
            <person name="Rieseberg L.H."/>
            <person name="Dlugosch K.M."/>
        </authorList>
    </citation>
    <scope>NUCLEOTIDE SEQUENCE</scope>
    <source>
        <strain evidence="1">CAN-66</strain>
        <tissue evidence="1">Leaf</tissue>
    </source>
</reference>
<dbReference type="AlphaFoldDB" id="A0AA38T6Q9"/>
<accession>A0AA38T6Q9</accession>
<protein>
    <submittedName>
        <fullName evidence="1">Uncharacterized protein</fullName>
    </submittedName>
</protein>
<keyword evidence="2" id="KW-1185">Reference proteome</keyword>
<name>A0AA38T6Q9_9ASTR</name>
<evidence type="ECO:0000313" key="2">
    <source>
        <dbReference type="Proteomes" id="UP001172457"/>
    </source>
</evidence>
<comment type="caution">
    <text evidence="1">The sequence shown here is derived from an EMBL/GenBank/DDBJ whole genome shotgun (WGS) entry which is preliminary data.</text>
</comment>